<proteinExistence type="predicted"/>
<dbReference type="SUPFAM" id="SSF51735">
    <property type="entry name" value="NAD(P)-binding Rossmann-fold domains"/>
    <property type="match status" value="1"/>
</dbReference>
<dbReference type="GO" id="GO:0008460">
    <property type="term" value="F:dTDP-glucose 4,6-dehydratase activity"/>
    <property type="evidence" value="ECO:0007669"/>
    <property type="project" value="InterPro"/>
</dbReference>
<dbReference type="InterPro" id="IPR005888">
    <property type="entry name" value="dTDP_Gluc_deHydtase"/>
</dbReference>
<sequence length="330" mass="37231">MKLLVTGGLGFIGSNFIQKILNQHSDYEIINVDAELNGSNPKNLSQIQDHKNYEFVKGNITNKKLMEKLIENCDAVVNFAAESFVDRSINDANPFLVSNIRGAFTILDIITKQNKRMIQISTDEVFGSLDKITANENSKFNPSSPYAATKAAAELLINSYSVTYGSDVIITRCTNNYGPRQFTEKLIPKTILLANQNKKIPIYGNGKNIRDWIFVDDHCDAVLMVLLNGKTGESYNISANNEVDNITIVQKILKIMNKSEDLIEFVEDRPGHDFRYSMNSKKISNELGWKMKTSFDEGLRKTVDWYLDNPEILNNLSSNVLNPTPWKSSN</sequence>
<dbReference type="NCBIfam" id="TIGR01181">
    <property type="entry name" value="dTDP_gluc_dehyt"/>
    <property type="match status" value="1"/>
</dbReference>
<comment type="cofactor">
    <cofactor evidence="1">
        <name>NAD(+)</name>
        <dbReference type="ChEBI" id="CHEBI:57540"/>
    </cofactor>
</comment>
<keyword evidence="2" id="KW-0520">NAD</keyword>
<dbReference type="Pfam" id="PF16363">
    <property type="entry name" value="GDP_Man_Dehyd"/>
    <property type="match status" value="1"/>
</dbReference>
<dbReference type="PANTHER" id="PTHR43000">
    <property type="entry name" value="DTDP-D-GLUCOSE 4,6-DEHYDRATASE-RELATED"/>
    <property type="match status" value="1"/>
</dbReference>
<keyword evidence="3" id="KW-0456">Lyase</keyword>
<dbReference type="AlphaFoldDB" id="A0A381W2R3"/>
<dbReference type="InterPro" id="IPR016040">
    <property type="entry name" value="NAD(P)-bd_dom"/>
</dbReference>
<evidence type="ECO:0000259" key="4">
    <source>
        <dbReference type="Pfam" id="PF16363"/>
    </source>
</evidence>
<evidence type="ECO:0000313" key="5">
    <source>
        <dbReference type="EMBL" id="SVA46183.1"/>
    </source>
</evidence>
<name>A0A381W2R3_9ZZZZ</name>
<feature type="domain" description="NAD(P)-binding" evidence="4">
    <location>
        <begin position="4"/>
        <end position="302"/>
    </location>
</feature>
<dbReference type="Gene3D" id="3.40.50.720">
    <property type="entry name" value="NAD(P)-binding Rossmann-like Domain"/>
    <property type="match status" value="1"/>
</dbReference>
<dbReference type="GO" id="GO:0009225">
    <property type="term" value="P:nucleotide-sugar metabolic process"/>
    <property type="evidence" value="ECO:0007669"/>
    <property type="project" value="InterPro"/>
</dbReference>
<accession>A0A381W2R3</accession>
<reference evidence="5" key="1">
    <citation type="submission" date="2018-05" db="EMBL/GenBank/DDBJ databases">
        <authorList>
            <person name="Lanie J.A."/>
            <person name="Ng W.-L."/>
            <person name="Kazmierczak K.M."/>
            <person name="Andrzejewski T.M."/>
            <person name="Davidsen T.M."/>
            <person name="Wayne K.J."/>
            <person name="Tettelin H."/>
            <person name="Glass J.I."/>
            <person name="Rusch D."/>
            <person name="Podicherti R."/>
            <person name="Tsui H.-C.T."/>
            <person name="Winkler M.E."/>
        </authorList>
    </citation>
    <scope>NUCLEOTIDE SEQUENCE</scope>
</reference>
<protein>
    <recommendedName>
        <fullName evidence="4">NAD(P)-binding domain-containing protein</fullName>
    </recommendedName>
</protein>
<evidence type="ECO:0000256" key="2">
    <source>
        <dbReference type="ARBA" id="ARBA00023027"/>
    </source>
</evidence>
<dbReference type="EMBL" id="UINC01010379">
    <property type="protein sequence ID" value="SVA46183.1"/>
    <property type="molecule type" value="Genomic_DNA"/>
</dbReference>
<evidence type="ECO:0000256" key="3">
    <source>
        <dbReference type="ARBA" id="ARBA00023239"/>
    </source>
</evidence>
<dbReference type="CDD" id="cd05246">
    <property type="entry name" value="dTDP_GD_SDR_e"/>
    <property type="match status" value="1"/>
</dbReference>
<dbReference type="InterPro" id="IPR036291">
    <property type="entry name" value="NAD(P)-bd_dom_sf"/>
</dbReference>
<organism evidence="5">
    <name type="scientific">marine metagenome</name>
    <dbReference type="NCBI Taxonomy" id="408172"/>
    <lineage>
        <taxon>unclassified sequences</taxon>
        <taxon>metagenomes</taxon>
        <taxon>ecological metagenomes</taxon>
    </lineage>
</organism>
<dbReference type="Gene3D" id="3.90.25.10">
    <property type="entry name" value="UDP-galactose 4-epimerase, domain 1"/>
    <property type="match status" value="1"/>
</dbReference>
<gene>
    <name evidence="5" type="ORF">METZ01_LOCUS99037</name>
</gene>
<evidence type="ECO:0000256" key="1">
    <source>
        <dbReference type="ARBA" id="ARBA00001911"/>
    </source>
</evidence>